<proteinExistence type="inferred from homology"/>
<dbReference type="InterPro" id="IPR005835">
    <property type="entry name" value="NTP_transferase_dom"/>
</dbReference>
<dbReference type="SUPFAM" id="SSF53448">
    <property type="entry name" value="Nucleotide-diphospho-sugar transferases"/>
    <property type="match status" value="1"/>
</dbReference>
<evidence type="ECO:0000256" key="6">
    <source>
        <dbReference type="ARBA" id="ARBA00044196"/>
    </source>
</evidence>
<name>A0A0S4IV50_BODSA</name>
<keyword evidence="3" id="KW-0963">Cytoplasm</keyword>
<dbReference type="VEuPathDB" id="TriTrypDB:BSAL_04315"/>
<evidence type="ECO:0000256" key="4">
    <source>
        <dbReference type="ARBA" id="ARBA00022540"/>
    </source>
</evidence>
<dbReference type="PANTHER" id="PTHR45989:SF1">
    <property type="entry name" value="TRANSLATION INITIATION FACTOR EIF-2B SUBUNIT GAMMA"/>
    <property type="match status" value="1"/>
</dbReference>
<comment type="subunit">
    <text evidence="9">Component of the translation initiation factor 2B (eIF2B) complex which is a heterodecamer of two sets of five different subunits: alpha, beta, gamma, delta and epsilon. Subunits alpha, beta and delta comprise a regulatory subcomplex and subunits epsilon and gamma comprise a catalytic subcomplex. Within the complex, the hexameric regulatory complex resides at the center, with the two heterodimeric catalytic subcomplexes bound on opposite sides.</text>
</comment>
<dbReference type="GO" id="GO:0003743">
    <property type="term" value="F:translation initiation factor activity"/>
    <property type="evidence" value="ECO:0007669"/>
    <property type="project" value="UniProtKB-KW"/>
</dbReference>
<comment type="function">
    <text evidence="8">Acts as a component of the translation initiation factor 2B (eIF2B) complex, which catalyzes the exchange of GDP for GTP on the eukaryotic initiation factor 2 (eIF2) complex gamma subunit. Its guanine nucleotide exchange factor activity is repressed when bound to eIF2 complex phosphorylated on the alpha subunit, thereby limiting the amount of methionyl-initiator methionine tRNA available to the ribosome and consequently global translation is repressed.</text>
</comment>
<keyword evidence="5" id="KW-0648">Protein biosynthesis</keyword>
<dbReference type="InterPro" id="IPR011004">
    <property type="entry name" value="Trimer_LpxA-like_sf"/>
</dbReference>
<dbReference type="EMBL" id="CYKH01000470">
    <property type="protein sequence ID" value="CUF97931.1"/>
    <property type="molecule type" value="Genomic_DNA"/>
</dbReference>
<dbReference type="Pfam" id="PF00483">
    <property type="entry name" value="NTP_transferase"/>
    <property type="match status" value="1"/>
</dbReference>
<dbReference type="GO" id="GO:0016740">
    <property type="term" value="F:transferase activity"/>
    <property type="evidence" value="ECO:0007669"/>
    <property type="project" value="UniProtKB-KW"/>
</dbReference>
<dbReference type="GO" id="GO:0002183">
    <property type="term" value="P:cytoplasmic translational initiation"/>
    <property type="evidence" value="ECO:0007669"/>
    <property type="project" value="TreeGrafter"/>
</dbReference>
<comment type="subcellular location">
    <subcellularLocation>
        <location evidence="1">Cytoplasm</location>
        <location evidence="1">Cytosol</location>
    </subcellularLocation>
</comment>
<accession>A0A0S4IV50</accession>
<dbReference type="Gene3D" id="2.160.10.10">
    <property type="entry name" value="Hexapeptide repeat proteins"/>
    <property type="match status" value="1"/>
</dbReference>
<feature type="region of interest" description="Disordered" evidence="10">
    <location>
        <begin position="1"/>
        <end position="29"/>
    </location>
</feature>
<evidence type="ECO:0000313" key="13">
    <source>
        <dbReference type="Proteomes" id="UP000051952"/>
    </source>
</evidence>
<dbReference type="InterPro" id="IPR029044">
    <property type="entry name" value="Nucleotide-diphossugar_trans"/>
</dbReference>
<dbReference type="GO" id="GO:0005851">
    <property type="term" value="C:eukaryotic translation initiation factor 2B complex"/>
    <property type="evidence" value="ECO:0007669"/>
    <property type="project" value="TreeGrafter"/>
</dbReference>
<evidence type="ECO:0000256" key="3">
    <source>
        <dbReference type="ARBA" id="ARBA00022490"/>
    </source>
</evidence>
<sequence length="614" mass="66655">MNGHHKTSYSPLCLEQHTSTTTTTTTQQLRNKTQYNMPPRPVIREMGDVLVRASEVHVSCGLLYDLVILAGGPASKLSPLCNETPKPMLSVGNRPLITYVVRPWVEKGARTMFICAHDYSISAMQIALERDFPNVLFKFVKVAADRPANERAAANDDDDDDGLGIPTTSCDALTAFYAEKKALRIEGRPEGLPRDVLVVSGDTILAKVDIEPFIDNFYSSFSSANVLLWRPKQADKSAGAAASTESKKGGKPVKAAQKFPDKKAWQHDYSCVAYEETLPNALASSSAIGNADELLVQHHRLHYLQPYVDAPTPTLSMGFAARRPNLTFCADVVDAHVYLLKQWVVEFIANIAKNHPMLDGVSSLRLDIIPLLARSQHALVRSEEGKFITPFEKLLVDKLPAALGADWASDLSSTRSVGSLNAARLSSNPTAPPCTKADALRVTCTIYQEAQSVAENLHAIRRVNTRENYLALHHEILQMLPPQGASANADDVTAIGIMCLDQFADEHDSVVSSVPPAFTSHVTQSLLRSAPAHAETYITRSIVGQRVVLGKGVRITNSIISDNVELEDNTTIVNSVLGGGVVVKAGVRIVSCFAAPQVLVAKDASDMVVTTEDD</sequence>
<keyword evidence="4" id="KW-0396">Initiation factor</keyword>
<feature type="domain" description="Nucleotidyl transferase" evidence="11">
    <location>
        <begin position="67"/>
        <end position="220"/>
    </location>
</feature>
<dbReference type="OMA" id="SCVAYEE"/>
<evidence type="ECO:0000259" key="11">
    <source>
        <dbReference type="Pfam" id="PF00483"/>
    </source>
</evidence>
<dbReference type="GO" id="GO:0005085">
    <property type="term" value="F:guanyl-nucleotide exchange factor activity"/>
    <property type="evidence" value="ECO:0007669"/>
    <property type="project" value="TreeGrafter"/>
</dbReference>
<evidence type="ECO:0000256" key="9">
    <source>
        <dbReference type="ARBA" id="ARBA00046432"/>
    </source>
</evidence>
<evidence type="ECO:0000313" key="12">
    <source>
        <dbReference type="EMBL" id="CUF97931.1"/>
    </source>
</evidence>
<protein>
    <recommendedName>
        <fullName evidence="6">Translation initiation factor eIF2B subunit gamma</fullName>
    </recommendedName>
    <alternativeName>
        <fullName evidence="7">eIF2B GDP-GTP exchange factor subunit gamma</fullName>
    </alternativeName>
</protein>
<evidence type="ECO:0000256" key="10">
    <source>
        <dbReference type="SAM" id="MobiDB-lite"/>
    </source>
</evidence>
<comment type="similarity">
    <text evidence="2">Belongs to the eIF-2B gamma/epsilon subunits family.</text>
</comment>
<keyword evidence="13" id="KW-1185">Reference proteome</keyword>
<organism evidence="12 13">
    <name type="scientific">Bodo saltans</name>
    <name type="common">Flagellated protozoan</name>
    <dbReference type="NCBI Taxonomy" id="75058"/>
    <lineage>
        <taxon>Eukaryota</taxon>
        <taxon>Discoba</taxon>
        <taxon>Euglenozoa</taxon>
        <taxon>Kinetoplastea</taxon>
        <taxon>Metakinetoplastina</taxon>
        <taxon>Eubodonida</taxon>
        <taxon>Bodonidae</taxon>
        <taxon>Bodo</taxon>
    </lineage>
</organism>
<dbReference type="OrthoDB" id="10250549at2759"/>
<reference evidence="13" key="1">
    <citation type="submission" date="2015-09" db="EMBL/GenBank/DDBJ databases">
        <authorList>
            <consortium name="Pathogen Informatics"/>
        </authorList>
    </citation>
    <scope>NUCLEOTIDE SEQUENCE [LARGE SCALE GENOMIC DNA]</scope>
    <source>
        <strain evidence="13">Lake Konstanz</strain>
    </source>
</reference>
<evidence type="ECO:0000256" key="2">
    <source>
        <dbReference type="ARBA" id="ARBA00007878"/>
    </source>
</evidence>
<evidence type="ECO:0000256" key="5">
    <source>
        <dbReference type="ARBA" id="ARBA00022917"/>
    </source>
</evidence>
<dbReference type="PANTHER" id="PTHR45989">
    <property type="entry name" value="TRANSLATION INITIATION FACTOR EIF-2B SUBUNIT GAMMA"/>
    <property type="match status" value="1"/>
</dbReference>
<dbReference type="GO" id="GO:0005829">
    <property type="term" value="C:cytosol"/>
    <property type="evidence" value="ECO:0007669"/>
    <property type="project" value="UniProtKB-SubCell"/>
</dbReference>
<evidence type="ECO:0000256" key="7">
    <source>
        <dbReference type="ARBA" id="ARBA00044229"/>
    </source>
</evidence>
<dbReference type="InterPro" id="IPR051960">
    <property type="entry name" value="eIF2B_gamma"/>
</dbReference>
<gene>
    <name evidence="12" type="ORF">BSAL_04315</name>
</gene>
<evidence type="ECO:0000256" key="8">
    <source>
        <dbReference type="ARBA" id="ARBA00045373"/>
    </source>
</evidence>
<dbReference type="AlphaFoldDB" id="A0A0S4IV50"/>
<dbReference type="Gene3D" id="3.90.550.10">
    <property type="entry name" value="Spore Coat Polysaccharide Biosynthesis Protein SpsA, Chain A"/>
    <property type="match status" value="1"/>
</dbReference>
<dbReference type="SUPFAM" id="SSF51161">
    <property type="entry name" value="Trimeric LpxA-like enzymes"/>
    <property type="match status" value="1"/>
</dbReference>
<keyword evidence="12" id="KW-0808">Transferase</keyword>
<dbReference type="Proteomes" id="UP000051952">
    <property type="component" value="Unassembled WGS sequence"/>
</dbReference>
<evidence type="ECO:0000256" key="1">
    <source>
        <dbReference type="ARBA" id="ARBA00004514"/>
    </source>
</evidence>